<accession>A0ABQ4IRN7</accession>
<feature type="compositionally biased region" description="Polar residues" evidence="1">
    <location>
        <begin position="24"/>
        <end position="38"/>
    </location>
</feature>
<organism evidence="2 3">
    <name type="scientific">Micromonospora lutea</name>
    <dbReference type="NCBI Taxonomy" id="419825"/>
    <lineage>
        <taxon>Bacteria</taxon>
        <taxon>Bacillati</taxon>
        <taxon>Actinomycetota</taxon>
        <taxon>Actinomycetes</taxon>
        <taxon>Micromonosporales</taxon>
        <taxon>Micromonosporaceae</taxon>
        <taxon>Micromonospora</taxon>
    </lineage>
</organism>
<gene>
    <name evidence="2" type="ORF">Vlu01_11930</name>
</gene>
<evidence type="ECO:0000313" key="3">
    <source>
        <dbReference type="Proteomes" id="UP000643165"/>
    </source>
</evidence>
<proteinExistence type="predicted"/>
<dbReference type="EMBL" id="BOPB01000005">
    <property type="protein sequence ID" value="GIJ20569.1"/>
    <property type="molecule type" value="Genomic_DNA"/>
</dbReference>
<evidence type="ECO:0000313" key="2">
    <source>
        <dbReference type="EMBL" id="GIJ20569.1"/>
    </source>
</evidence>
<comment type="caution">
    <text evidence="2">The sequence shown here is derived from an EMBL/GenBank/DDBJ whole genome shotgun (WGS) entry which is preliminary data.</text>
</comment>
<name>A0ABQ4IRN7_9ACTN</name>
<protein>
    <submittedName>
        <fullName evidence="2">Uncharacterized protein</fullName>
    </submittedName>
</protein>
<reference evidence="2 3" key="1">
    <citation type="submission" date="2021-01" db="EMBL/GenBank/DDBJ databases">
        <title>Whole genome shotgun sequence of Verrucosispora lutea NBRC 106530.</title>
        <authorList>
            <person name="Komaki H."/>
            <person name="Tamura T."/>
        </authorList>
    </citation>
    <scope>NUCLEOTIDE SEQUENCE [LARGE SCALE GENOMIC DNA]</scope>
    <source>
        <strain evidence="2 3">NBRC 106530</strain>
    </source>
</reference>
<evidence type="ECO:0000256" key="1">
    <source>
        <dbReference type="SAM" id="MobiDB-lite"/>
    </source>
</evidence>
<dbReference type="Proteomes" id="UP000643165">
    <property type="component" value="Unassembled WGS sequence"/>
</dbReference>
<sequence>MRVVAWCCSRVEDHGWPTGLHTGGPTQSTLLSSGTPRQRSTREPGNVGGDTNNLPGTGVLFAYLALK</sequence>
<feature type="region of interest" description="Disordered" evidence="1">
    <location>
        <begin position="17"/>
        <end position="56"/>
    </location>
</feature>
<keyword evidence="3" id="KW-1185">Reference proteome</keyword>